<proteinExistence type="predicted"/>
<dbReference type="Pfam" id="PF08889">
    <property type="entry name" value="WbqC"/>
    <property type="match status" value="1"/>
</dbReference>
<organism evidence="1 2">
    <name type="scientific">Candidatus Daviesbacteria bacterium RIFCSPHIGHO2_01_FULL_40_11</name>
    <dbReference type="NCBI Taxonomy" id="1797762"/>
    <lineage>
        <taxon>Bacteria</taxon>
        <taxon>Candidatus Daviesiibacteriota</taxon>
    </lineage>
</organism>
<protein>
    <submittedName>
        <fullName evidence="1">Uncharacterized protein</fullName>
    </submittedName>
</protein>
<name>A0A1F5JHM0_9BACT</name>
<reference evidence="1 2" key="1">
    <citation type="journal article" date="2016" name="Nat. Commun.">
        <title>Thousands of microbial genomes shed light on interconnected biogeochemical processes in an aquifer system.</title>
        <authorList>
            <person name="Anantharaman K."/>
            <person name="Brown C.T."/>
            <person name="Hug L.A."/>
            <person name="Sharon I."/>
            <person name="Castelle C.J."/>
            <person name="Probst A.J."/>
            <person name="Thomas B.C."/>
            <person name="Singh A."/>
            <person name="Wilkins M.J."/>
            <person name="Karaoz U."/>
            <person name="Brodie E.L."/>
            <person name="Williams K.H."/>
            <person name="Hubbard S.S."/>
            <person name="Banfield J.F."/>
        </authorList>
    </citation>
    <scope>NUCLEOTIDE SEQUENCE [LARGE SCALE GENOMIC DNA]</scope>
</reference>
<evidence type="ECO:0000313" key="2">
    <source>
        <dbReference type="Proteomes" id="UP000177555"/>
    </source>
</evidence>
<dbReference type="AlphaFoldDB" id="A0A1F5JHM0"/>
<accession>A0A1F5JHM0</accession>
<dbReference type="InterPro" id="IPR014985">
    <property type="entry name" value="WbqC"/>
</dbReference>
<gene>
    <name evidence="1" type="ORF">A2867_01285</name>
</gene>
<dbReference type="Proteomes" id="UP000177555">
    <property type="component" value="Unassembled WGS sequence"/>
</dbReference>
<dbReference type="EMBL" id="MFCP01000022">
    <property type="protein sequence ID" value="OGE28092.1"/>
    <property type="molecule type" value="Genomic_DNA"/>
</dbReference>
<sequence length="268" mass="31051">MRYSGIQPQYFPRLHYFARILAADVFMARDEVQFVIKHKYPGDRTDKSYQAHTPIKHSFGRYLLVVPTKHSGLPAIMETKISYQNNWNQDHLKALQYAYSKSLNFKKLCGEIENLLKKKYENLAFLNLSTIYWGILHLLGENSLTENELSLEFVNKKLKKQKKFKLKEIRLASQTKAYKNFKNLGPNEKILSLCQEVGATEDYCGGVGIAAYVDHKIFERHGIKITVQDWKGKEYRQLFEKHGFIPNLSIIDLLMNASLDEAQKIISG</sequence>
<comment type="caution">
    <text evidence="1">The sequence shown here is derived from an EMBL/GenBank/DDBJ whole genome shotgun (WGS) entry which is preliminary data.</text>
</comment>
<evidence type="ECO:0000313" key="1">
    <source>
        <dbReference type="EMBL" id="OGE28092.1"/>
    </source>
</evidence>